<evidence type="ECO:0000313" key="4">
    <source>
        <dbReference type="Proteomes" id="UP000831495"/>
    </source>
</evidence>
<gene>
    <name evidence="3" type="ORF">MOO45_03480</name>
</gene>
<feature type="transmembrane region" description="Helical" evidence="2">
    <location>
        <begin position="41"/>
        <end position="62"/>
    </location>
</feature>
<proteinExistence type="predicted"/>
<keyword evidence="2" id="KW-0812">Transmembrane</keyword>
<dbReference type="Proteomes" id="UP000831495">
    <property type="component" value="Chromosome"/>
</dbReference>
<accession>A0ABY4PAE8</accession>
<sequence>METEEKSEMSRLKSSDPAKETEHHVFSRFDPQAKSLRLKRWLNHCLVIVIILIILVYLILFFV</sequence>
<dbReference type="RefSeq" id="WP_249514993.1">
    <property type="nucleotide sequence ID" value="NZ_CP093366.1"/>
</dbReference>
<keyword evidence="2" id="KW-1133">Transmembrane helix</keyword>
<protein>
    <submittedName>
        <fullName evidence="3">Uncharacterized protein</fullName>
    </submittedName>
</protein>
<name>A0ABY4PAE8_9LACO</name>
<feature type="region of interest" description="Disordered" evidence="1">
    <location>
        <begin position="1"/>
        <end position="24"/>
    </location>
</feature>
<dbReference type="EMBL" id="CP093366">
    <property type="protein sequence ID" value="UQS82715.1"/>
    <property type="molecule type" value="Genomic_DNA"/>
</dbReference>
<dbReference type="Pfam" id="PF26336">
    <property type="entry name" value="MacP_activator"/>
    <property type="match status" value="1"/>
</dbReference>
<evidence type="ECO:0000313" key="3">
    <source>
        <dbReference type="EMBL" id="UQS82715.1"/>
    </source>
</evidence>
<keyword evidence="2" id="KW-0472">Membrane</keyword>
<evidence type="ECO:0000256" key="1">
    <source>
        <dbReference type="SAM" id="MobiDB-lite"/>
    </source>
</evidence>
<dbReference type="InterPro" id="IPR047752">
    <property type="entry name" value="MacP"/>
</dbReference>
<keyword evidence="4" id="KW-1185">Reference proteome</keyword>
<organism evidence="3 4">
    <name type="scientific">Bombilactobacillus folatiphilus</name>
    <dbReference type="NCBI Taxonomy" id="2923362"/>
    <lineage>
        <taxon>Bacteria</taxon>
        <taxon>Bacillati</taxon>
        <taxon>Bacillota</taxon>
        <taxon>Bacilli</taxon>
        <taxon>Lactobacillales</taxon>
        <taxon>Lactobacillaceae</taxon>
        <taxon>Bombilactobacillus</taxon>
    </lineage>
</organism>
<reference evidence="3" key="1">
    <citation type="journal article" date="2022" name="Int. J. Syst. Evol. Microbiol.">
        <title>Apilactobacillus apisilvae sp. nov., Nicolia spurrieriana gen. nov. sp. nov., Bombilactobacillus folatiphilus sp. nov. and Bombilactobacillus thymidiniphilus sp. nov., four new lactic acid bacterial isolates from stingless bees Tetragonula carbonaria and Austroplebeia australis.</title>
        <authorList>
            <person name="Oliphant S.A."/>
            <person name="Watson-Haigh N.S."/>
            <person name="Sumby K.M."/>
            <person name="Gardner J."/>
            <person name="Groom S."/>
            <person name="Jiranek V."/>
        </authorList>
    </citation>
    <scope>NUCLEOTIDE SEQUENCE</scope>
    <source>
        <strain evidence="3">SG4_D2</strain>
    </source>
</reference>
<evidence type="ECO:0000256" key="2">
    <source>
        <dbReference type="SAM" id="Phobius"/>
    </source>
</evidence>